<evidence type="ECO:0000256" key="2">
    <source>
        <dbReference type="ARBA" id="ARBA00022448"/>
    </source>
</evidence>
<dbReference type="GO" id="GO:0006606">
    <property type="term" value="P:protein import into nucleus"/>
    <property type="evidence" value="ECO:0007669"/>
    <property type="project" value="TreeGrafter"/>
</dbReference>
<evidence type="ECO:0000313" key="8">
    <source>
        <dbReference type="Proteomes" id="UP000241107"/>
    </source>
</evidence>
<dbReference type="Gene3D" id="1.25.10.10">
    <property type="entry name" value="Leucine-rich Repeat Variant"/>
    <property type="match status" value="1"/>
</dbReference>
<evidence type="ECO:0000259" key="6">
    <source>
        <dbReference type="PROSITE" id="PS50166"/>
    </source>
</evidence>
<gene>
    <name evidence="7" type="ORF">C7M61_002291</name>
</gene>
<dbReference type="STRING" id="418784.A0A2P7YSN4"/>
<comment type="caution">
    <text evidence="7">The sequence shown here is derived from an EMBL/GenBank/DDBJ whole genome shotgun (WGS) entry which is preliminary data.</text>
</comment>
<dbReference type="InterPro" id="IPR001494">
    <property type="entry name" value="Importin-beta_N"/>
</dbReference>
<dbReference type="InterPro" id="IPR011989">
    <property type="entry name" value="ARM-like"/>
</dbReference>
<dbReference type="PANTHER" id="PTHR10997:SF9">
    <property type="entry name" value="IMPORTIN-9"/>
    <property type="match status" value="1"/>
</dbReference>
<dbReference type="InterPro" id="IPR016024">
    <property type="entry name" value="ARM-type_fold"/>
</dbReference>
<comment type="subcellular location">
    <subcellularLocation>
        <location evidence="1">Nucleus</location>
    </subcellularLocation>
</comment>
<feature type="compositionally biased region" description="Acidic residues" evidence="5">
    <location>
        <begin position="949"/>
        <end position="966"/>
    </location>
</feature>
<organism evidence="7 8">
    <name type="scientific">Candidozyma pseudohaemuli</name>
    <dbReference type="NCBI Taxonomy" id="418784"/>
    <lineage>
        <taxon>Eukaryota</taxon>
        <taxon>Fungi</taxon>
        <taxon>Dikarya</taxon>
        <taxon>Ascomycota</taxon>
        <taxon>Saccharomycotina</taxon>
        <taxon>Pichiomycetes</taxon>
        <taxon>Metschnikowiaceae</taxon>
        <taxon>Candidozyma</taxon>
    </lineage>
</organism>
<protein>
    <recommendedName>
        <fullName evidence="6">Importin N-terminal domain-containing protein</fullName>
    </recommendedName>
</protein>
<keyword evidence="4" id="KW-0539">Nucleus</keyword>
<evidence type="ECO:0000256" key="4">
    <source>
        <dbReference type="ARBA" id="ARBA00023242"/>
    </source>
</evidence>
<dbReference type="PROSITE" id="PS50166">
    <property type="entry name" value="IMPORTIN_B_NT"/>
    <property type="match status" value="1"/>
</dbReference>
<dbReference type="PANTHER" id="PTHR10997">
    <property type="entry name" value="IMPORTIN-7, 8, 11"/>
    <property type="match status" value="1"/>
</dbReference>
<keyword evidence="8" id="KW-1185">Reference proteome</keyword>
<evidence type="ECO:0000256" key="5">
    <source>
        <dbReference type="SAM" id="MobiDB-lite"/>
    </source>
</evidence>
<dbReference type="OrthoDB" id="431626at2759"/>
<name>A0A2P7YSN4_9ASCO</name>
<feature type="domain" description="Importin N-terminal" evidence="6">
    <location>
        <begin position="24"/>
        <end position="102"/>
    </location>
</feature>
<dbReference type="GO" id="GO:0031267">
    <property type="term" value="F:small GTPase binding"/>
    <property type="evidence" value="ECO:0007669"/>
    <property type="project" value="InterPro"/>
</dbReference>
<dbReference type="GeneID" id="36565680"/>
<dbReference type="VEuPathDB" id="FungiDB:C7M61_002291"/>
<dbReference type="GO" id="GO:0005635">
    <property type="term" value="C:nuclear envelope"/>
    <property type="evidence" value="ECO:0007669"/>
    <property type="project" value="TreeGrafter"/>
</dbReference>
<evidence type="ECO:0000256" key="1">
    <source>
        <dbReference type="ARBA" id="ARBA00004123"/>
    </source>
</evidence>
<dbReference type="GO" id="GO:0005829">
    <property type="term" value="C:cytosol"/>
    <property type="evidence" value="ECO:0007669"/>
    <property type="project" value="TreeGrafter"/>
</dbReference>
<evidence type="ECO:0000313" key="7">
    <source>
        <dbReference type="EMBL" id="PSK38984.1"/>
    </source>
</evidence>
<dbReference type="EMBL" id="PYFQ01000004">
    <property type="protein sequence ID" value="PSK38984.1"/>
    <property type="molecule type" value="Genomic_DNA"/>
</dbReference>
<dbReference type="Proteomes" id="UP000241107">
    <property type="component" value="Unassembled WGS sequence"/>
</dbReference>
<feature type="region of interest" description="Disordered" evidence="5">
    <location>
        <begin position="940"/>
        <end position="968"/>
    </location>
</feature>
<dbReference type="AlphaFoldDB" id="A0A2P7YSN4"/>
<keyword evidence="3" id="KW-0653">Protein transport</keyword>
<sequence length="1037" mass="115321">MSSNAILALVSDQNSPDNNRRTAAELQFNKLVNESANQVAFELIQGACSGSDRIDIRQACLLHLKRLVPKYWSMGFSLFVGPPIDQKLKEDIRGSLIHLVSSDTSSKIRSGAAYVIVQIAAADYPDEWPDLFVRLYDLARDLTNHTAVIGSLSVLTDLFDDLITEEQFWEGGVGAQLLSYITNLLSQESLPASIKTSALKLYLTVYNTLLSAEAVESPERKSAVTEHIAQMFVLTGQLLQQLNAATANSVDLAEIYLRTHIYKVIANILSTYRKRVSKDVVRDVLRLLLQDLTFSSNAYKVFGVDGENAPFVKSEDLDDPVRALTNNIAELLPTLALIQEFIPLTLNFPVEVFEELTRSIVQCSVLLEENAEEYLADFNLYVTEITGLLGATTVRDAVRDYVMDLGDNDASQLFNFIKAQAVDLSLDWRAREAYLLIAESCFLNEQADSIGADLPLSQYLSSINALVDPKAHPLLLSRIFILLPKFIEKFADKLSVNDFGAAQFKNTYAFAASLTDDDFKIVQASTLVAATFWKQVPDFDLSLMGPELQKQIVQLAYGLLDDSEEDTPPVIMEAISVAIDVDQRNAFNLKISDSHSIIDIIIQAAFKDPANIQLTIDSAECLETLLKSVTMTEYLQVCDRLLPFVIRIIDEAASSEAVEYSPTLNLALELLGNILLAAPSQTEQANTFPKEVFDFAFPVLRKLILRASDDQILQSAAEVFNNLLQKAPTYFVEYNDTTTNESGMNILVAVAGKFLSPELSDSAAMNCGLIVASLFENFQSYLDNDFFYQLLGATVRRLVIAKAVVTIENLIMVFCKLVLNASPENLINALTAVEVVMPETQQQRSGLEAVLPIWFSAFEVTRGYEKIQQNVLALGKLYSINDSRVSSMIVDGDIIPYEGDLIITRSKAKTMPQKYTQIPAPVKILKLLANELGFQCQQPNADDYNLDKQEDEGDEGDAGDWEDLDDIGVPTYDKLKSYVDSDNEEEDDAAPVGDQTVKEMLLQFFKECVSKNLGNFQQYYEALDDDEKKILTENIVF</sequence>
<dbReference type="SUPFAM" id="SSF48371">
    <property type="entry name" value="ARM repeat"/>
    <property type="match status" value="1"/>
</dbReference>
<keyword evidence="2" id="KW-0813">Transport</keyword>
<dbReference type="RefSeq" id="XP_024714170.1">
    <property type="nucleotide sequence ID" value="XM_024857671.1"/>
</dbReference>
<accession>A0A2P7YSN4</accession>
<evidence type="ECO:0000256" key="3">
    <source>
        <dbReference type="ARBA" id="ARBA00022927"/>
    </source>
</evidence>
<proteinExistence type="predicted"/>
<dbReference type="InterPro" id="IPR056840">
    <property type="entry name" value="HEAT_IPO9_central"/>
</dbReference>
<reference evidence="7 8" key="1">
    <citation type="submission" date="2018-03" db="EMBL/GenBank/DDBJ databases">
        <title>Candida pseudohaemulonii genome assembly and annotation.</title>
        <authorList>
            <person name="Munoz J.F."/>
            <person name="Gade L.G."/>
            <person name="Chow N.A."/>
            <person name="Litvintseva A.P."/>
            <person name="Loparev V.N."/>
            <person name="Cuomo C.A."/>
        </authorList>
    </citation>
    <scope>NUCLEOTIDE SEQUENCE [LARGE SCALE GENOMIC DNA]</scope>
    <source>
        <strain evidence="7 8">B12108</strain>
    </source>
</reference>
<dbReference type="Pfam" id="PF25018">
    <property type="entry name" value="HEAT_IPO9_c"/>
    <property type="match status" value="1"/>
</dbReference>